<dbReference type="PANTHER" id="PTHR43280">
    <property type="entry name" value="ARAC-FAMILY TRANSCRIPTIONAL REGULATOR"/>
    <property type="match status" value="1"/>
</dbReference>
<dbReference type="SMART" id="SM00342">
    <property type="entry name" value="HTH_ARAC"/>
    <property type="match status" value="1"/>
</dbReference>
<evidence type="ECO:0000313" key="12">
    <source>
        <dbReference type="EMBL" id="THG90697.1"/>
    </source>
</evidence>
<dbReference type="PANTHER" id="PTHR43280:SF10">
    <property type="entry name" value="REGULATORY PROTEIN POCR"/>
    <property type="match status" value="1"/>
</dbReference>
<evidence type="ECO:0000256" key="3">
    <source>
        <dbReference type="ARBA" id="ARBA00022692"/>
    </source>
</evidence>
<keyword evidence="3 9" id="KW-0812">Transmembrane</keyword>
<evidence type="ECO:0000256" key="4">
    <source>
        <dbReference type="ARBA" id="ARBA00022989"/>
    </source>
</evidence>
<keyword evidence="2" id="KW-1003">Cell membrane</keyword>
<proteinExistence type="predicted"/>
<evidence type="ECO:0000313" key="11">
    <source>
        <dbReference type="EMBL" id="KGA97634.1"/>
    </source>
</evidence>
<keyword evidence="7 9" id="KW-0472">Membrane</keyword>
<dbReference type="Gene3D" id="1.10.10.60">
    <property type="entry name" value="Homeodomain-like"/>
    <property type="match status" value="2"/>
</dbReference>
<feature type="transmembrane region" description="Helical" evidence="9">
    <location>
        <begin position="12"/>
        <end position="33"/>
    </location>
</feature>
<reference evidence="12 14" key="2">
    <citation type="submission" date="2014-01" db="EMBL/GenBank/DDBJ databases">
        <title>Draft genome sequencing of Bacillus alcalophilus CGMCC 1.3604.</title>
        <authorList>
            <person name="Yang J."/>
            <person name="Diao L."/>
            <person name="Yang S."/>
        </authorList>
    </citation>
    <scope>NUCLEOTIDE SEQUENCE [LARGE SCALE GENOMIC DNA]</scope>
    <source>
        <strain evidence="12 14">CGMCC 1.3604</strain>
    </source>
</reference>
<dbReference type="eggNOG" id="COG2207">
    <property type="taxonomic scope" value="Bacteria"/>
</dbReference>
<evidence type="ECO:0000256" key="1">
    <source>
        <dbReference type="ARBA" id="ARBA00004651"/>
    </source>
</evidence>
<feature type="transmembrane region" description="Helical" evidence="9">
    <location>
        <begin position="303"/>
        <end position="325"/>
    </location>
</feature>
<feature type="domain" description="HTH araC/xylS-type" evidence="10">
    <location>
        <begin position="673"/>
        <end position="771"/>
    </location>
</feature>
<dbReference type="GO" id="GO:0003700">
    <property type="term" value="F:DNA-binding transcription factor activity"/>
    <property type="evidence" value="ECO:0007669"/>
    <property type="project" value="InterPro"/>
</dbReference>
<evidence type="ECO:0000259" key="10">
    <source>
        <dbReference type="PROSITE" id="PS01124"/>
    </source>
</evidence>
<dbReference type="OrthoDB" id="1975037at2"/>
<keyword evidence="6" id="KW-0238">DNA-binding</keyword>
<evidence type="ECO:0000256" key="7">
    <source>
        <dbReference type="ARBA" id="ARBA00023136"/>
    </source>
</evidence>
<dbReference type="EMBL" id="ALPT02000025">
    <property type="protein sequence ID" value="KGA97634.1"/>
    <property type="molecule type" value="Genomic_DNA"/>
</dbReference>
<dbReference type="InterPro" id="IPR033479">
    <property type="entry name" value="dCache_1"/>
</dbReference>
<dbReference type="Pfam" id="PF02743">
    <property type="entry name" value="dCache_1"/>
    <property type="match status" value="1"/>
</dbReference>
<keyword evidence="4 9" id="KW-1133">Transmembrane helix</keyword>
<dbReference type="RefSeq" id="WP_003320892.1">
    <property type="nucleotide sequence ID" value="NZ_ALPT02000025.1"/>
</dbReference>
<accession>A0A094WIK8</accession>
<keyword evidence="13" id="KW-1185">Reference proteome</keyword>
<evidence type="ECO:0000256" key="6">
    <source>
        <dbReference type="ARBA" id="ARBA00023125"/>
    </source>
</evidence>
<sequence>MKKRKTKFYFKLLAFILIVSTFPVAFVGTFSYIKVSDSMLAKASEEQKQNIHQRNINVEQVLNTIDHSLTYFVNSSFLTDTLQQPMGAVQFQRYRQLKHELNYLQSFDTGIEDILILSFNHNWKINNEGLNHLDEQEIDEHYSKYLQSYSGTEWLLEKKKNTPAHPPDEEVEHWESQAHCDYSIQLVKQLPLVSSSKTGLAVVSIPSCSLSNILTTSGETEQVMILDENFRILAHNNPSLIGEYFEDVSIIENIDHTDTNSLGQIATSLDMTESTITYKKSDYNGWLYLSIISNQELKQEANAIGLFTLLVCVSIIMTCFIFSWFGSKRLYKPIKELYKTLMTNMNHSSSPKQHRDEFEAIGDQIHHMLEENKVLETKLHGQIDQLKHLFSVRLLDGQLKEEELLNIYSSYHFTKNWHHLCVLSLQIDSLENTSYTNGQKDLLLFSINSIVEDNVPTQRRLTPIIRKDVQVTILLSTLESQESFEEYIHEVATSIQTKVQEELGLSVSIGVSHPYAELSSTREAYLEGVEVLKYRLKFGQNSILYYKDIEAGSSFQTYFPENVKNELFDFIKLGEKDKAEEALERLIATIFSKDLTPNQYQISLMRLLNDLILLMQTLGIELENVDDKKSLFDQFFELKSIEEITNWFRDHIIYPLIQSIQERIQSKYKNISENIIHIIQKEYDTELSLESIAERLHYNPNYLSSIFRKETNISFSEYLSMYRLNMAKQWLIESDLSIKEIAEKFHYNNSQNFIRSFKKKKGITPGKYRELHAKKKFE</sequence>
<dbReference type="Proteomes" id="UP000297014">
    <property type="component" value="Unassembled WGS sequence"/>
</dbReference>
<dbReference type="EMBL" id="JALP01000124">
    <property type="protein sequence ID" value="THG90697.1"/>
    <property type="molecule type" value="Genomic_DNA"/>
</dbReference>
<name>A0A094WIK8_ALKAL</name>
<dbReference type="GO" id="GO:0005886">
    <property type="term" value="C:plasma membrane"/>
    <property type="evidence" value="ECO:0007669"/>
    <property type="project" value="UniProtKB-SubCell"/>
</dbReference>
<gene>
    <name evidence="12" type="ORF">AJ85_09260</name>
    <name evidence="11" type="ORF">BALCAV_0209305</name>
</gene>
<dbReference type="SUPFAM" id="SSF46689">
    <property type="entry name" value="Homeodomain-like"/>
    <property type="match status" value="2"/>
</dbReference>
<protein>
    <recommendedName>
        <fullName evidence="10">HTH araC/xylS-type domain-containing protein</fullName>
    </recommendedName>
</protein>
<evidence type="ECO:0000256" key="5">
    <source>
        <dbReference type="ARBA" id="ARBA00023015"/>
    </source>
</evidence>
<dbReference type="InterPro" id="IPR009057">
    <property type="entry name" value="Homeodomain-like_sf"/>
</dbReference>
<comment type="caution">
    <text evidence="11">The sequence shown here is derived from an EMBL/GenBank/DDBJ whole genome shotgun (WGS) entry which is preliminary data.</text>
</comment>
<dbReference type="AlphaFoldDB" id="A0A094WIK8"/>
<keyword evidence="8" id="KW-0804">Transcription</keyword>
<dbReference type="Proteomes" id="UP000002754">
    <property type="component" value="Unassembled WGS sequence"/>
</dbReference>
<evidence type="ECO:0000313" key="14">
    <source>
        <dbReference type="Proteomes" id="UP000297014"/>
    </source>
</evidence>
<dbReference type="Pfam" id="PF12833">
    <property type="entry name" value="HTH_18"/>
    <property type="match status" value="1"/>
</dbReference>
<dbReference type="GO" id="GO:0043565">
    <property type="term" value="F:sequence-specific DNA binding"/>
    <property type="evidence" value="ECO:0007669"/>
    <property type="project" value="InterPro"/>
</dbReference>
<dbReference type="STRING" id="1218173.BALCAV_0209305"/>
<keyword evidence="5" id="KW-0805">Transcription regulation</keyword>
<organism evidence="11 13">
    <name type="scientific">Alkalihalobacillus alcalophilus ATCC 27647 = CGMCC 1.3604</name>
    <dbReference type="NCBI Taxonomy" id="1218173"/>
    <lineage>
        <taxon>Bacteria</taxon>
        <taxon>Bacillati</taxon>
        <taxon>Bacillota</taxon>
        <taxon>Bacilli</taxon>
        <taxon>Bacillales</taxon>
        <taxon>Bacillaceae</taxon>
        <taxon>Alkalihalobacillus</taxon>
    </lineage>
</organism>
<dbReference type="PROSITE" id="PS01124">
    <property type="entry name" value="HTH_ARAC_FAMILY_2"/>
    <property type="match status" value="1"/>
</dbReference>
<evidence type="ECO:0000256" key="9">
    <source>
        <dbReference type="SAM" id="Phobius"/>
    </source>
</evidence>
<reference evidence="11 13" key="1">
    <citation type="journal article" date="2014" name="Genome Announc.">
        <title>Draft Genome Sequence of Bacillus alcalophilus AV1934, a Classic Alkaliphile Isolated from Human Feces in 1934.</title>
        <authorList>
            <person name="Attie O."/>
            <person name="Jayaprakash A."/>
            <person name="Shah H."/>
            <person name="Paulsen I.T."/>
            <person name="Morino M."/>
            <person name="Takahashi Y."/>
            <person name="Narumi I."/>
            <person name="Sachidanandam R."/>
            <person name="Satoh K."/>
            <person name="Ito M."/>
            <person name="Krulwich T.A."/>
        </authorList>
    </citation>
    <scope>NUCLEOTIDE SEQUENCE [LARGE SCALE GENOMIC DNA]</scope>
    <source>
        <strain evidence="11 13">AV1934</strain>
    </source>
</reference>
<evidence type="ECO:0000256" key="8">
    <source>
        <dbReference type="ARBA" id="ARBA00023163"/>
    </source>
</evidence>
<evidence type="ECO:0000256" key="2">
    <source>
        <dbReference type="ARBA" id="ARBA00022475"/>
    </source>
</evidence>
<dbReference type="InterPro" id="IPR018060">
    <property type="entry name" value="HTH_AraC"/>
</dbReference>
<comment type="subcellular location">
    <subcellularLocation>
        <location evidence="1">Cell membrane</location>
        <topology evidence="1">Multi-pass membrane protein</topology>
    </subcellularLocation>
</comment>
<evidence type="ECO:0000313" key="13">
    <source>
        <dbReference type="Proteomes" id="UP000002754"/>
    </source>
</evidence>
<dbReference type="Gene3D" id="3.30.450.20">
    <property type="entry name" value="PAS domain"/>
    <property type="match status" value="1"/>
</dbReference>